<protein>
    <submittedName>
        <fullName evidence="2">Uncharacterized protein</fullName>
    </submittedName>
</protein>
<dbReference type="Proteomes" id="UP000019804">
    <property type="component" value="Unassembled WGS sequence"/>
</dbReference>
<name>A0A017SFT4_ASPRC</name>
<keyword evidence="1" id="KW-0472">Membrane</keyword>
<evidence type="ECO:0000313" key="3">
    <source>
        <dbReference type="Proteomes" id="UP000019804"/>
    </source>
</evidence>
<dbReference type="RefSeq" id="XP_040638803.1">
    <property type="nucleotide sequence ID" value="XM_040787612.1"/>
</dbReference>
<sequence length="57" mass="6566">MWPPKKEKPDLNGPFPVLSPTFYYLLHHLLIYLVAYLSLLGAGDVCDYPIESRCRLT</sequence>
<dbReference type="GeneID" id="63702736"/>
<organism evidence="2 3">
    <name type="scientific">Aspergillus ruber (strain CBS 135680)</name>
    <dbReference type="NCBI Taxonomy" id="1388766"/>
    <lineage>
        <taxon>Eukaryota</taxon>
        <taxon>Fungi</taxon>
        <taxon>Dikarya</taxon>
        <taxon>Ascomycota</taxon>
        <taxon>Pezizomycotina</taxon>
        <taxon>Eurotiomycetes</taxon>
        <taxon>Eurotiomycetidae</taxon>
        <taxon>Eurotiales</taxon>
        <taxon>Aspergillaceae</taxon>
        <taxon>Aspergillus</taxon>
        <taxon>Aspergillus subgen. Aspergillus</taxon>
    </lineage>
</organism>
<feature type="transmembrane region" description="Helical" evidence="1">
    <location>
        <begin position="22"/>
        <end position="43"/>
    </location>
</feature>
<keyword evidence="3" id="KW-1185">Reference proteome</keyword>
<dbReference type="HOGENOM" id="CLU_2996175_0_0_1"/>
<dbReference type="AlphaFoldDB" id="A0A017SFT4"/>
<reference evidence="3" key="1">
    <citation type="journal article" date="2014" name="Nat. Commun.">
        <title>Genomic adaptations of the halophilic Dead Sea filamentous fungus Eurotium rubrum.</title>
        <authorList>
            <person name="Kis-Papo T."/>
            <person name="Weig A.R."/>
            <person name="Riley R."/>
            <person name="Persoh D."/>
            <person name="Salamov A."/>
            <person name="Sun H."/>
            <person name="Lipzen A."/>
            <person name="Wasser S.P."/>
            <person name="Rambold G."/>
            <person name="Grigoriev I.V."/>
            <person name="Nevo E."/>
        </authorList>
    </citation>
    <scope>NUCLEOTIDE SEQUENCE [LARGE SCALE GENOMIC DNA]</scope>
    <source>
        <strain evidence="3">CBS 135680</strain>
    </source>
</reference>
<keyword evidence="1" id="KW-0812">Transmembrane</keyword>
<evidence type="ECO:0000256" key="1">
    <source>
        <dbReference type="SAM" id="Phobius"/>
    </source>
</evidence>
<proteinExistence type="predicted"/>
<keyword evidence="1" id="KW-1133">Transmembrane helix</keyword>
<gene>
    <name evidence="2" type="ORF">EURHEDRAFT_64150</name>
</gene>
<evidence type="ECO:0000313" key="2">
    <source>
        <dbReference type="EMBL" id="EYE95115.1"/>
    </source>
</evidence>
<accession>A0A017SFT4</accession>
<dbReference type="EMBL" id="KK088423">
    <property type="protein sequence ID" value="EYE95115.1"/>
    <property type="molecule type" value="Genomic_DNA"/>
</dbReference>